<evidence type="ECO:0000259" key="9">
    <source>
        <dbReference type="Pfam" id="PF00127"/>
    </source>
</evidence>
<dbReference type="EMBL" id="ASGZ01000064">
    <property type="protein sequence ID" value="ESP87053.1"/>
    <property type="molecule type" value="Genomic_DNA"/>
</dbReference>
<dbReference type="NCBIfam" id="TIGR03102">
    <property type="entry name" value="halo_cynanin"/>
    <property type="match status" value="2"/>
</dbReference>
<evidence type="ECO:0000256" key="6">
    <source>
        <dbReference type="ARBA" id="ARBA00023008"/>
    </source>
</evidence>
<dbReference type="PANTHER" id="PTHR36507">
    <property type="entry name" value="BLL1555 PROTEIN"/>
    <property type="match status" value="1"/>
</dbReference>
<dbReference type="PRINTS" id="PR00155">
    <property type="entry name" value="AMICYANIN"/>
</dbReference>
<protein>
    <submittedName>
        <fullName evidence="10">Halocyanin domain-containing protein</fullName>
    </submittedName>
</protein>
<dbReference type="Pfam" id="PF00127">
    <property type="entry name" value="Copper-bind"/>
    <property type="match status" value="2"/>
</dbReference>
<dbReference type="GO" id="GO:0042597">
    <property type="term" value="C:periplasmic space"/>
    <property type="evidence" value="ECO:0007669"/>
    <property type="project" value="UniProtKB-SubCell"/>
</dbReference>
<feature type="binding site" evidence="7">
    <location>
        <position position="155"/>
    </location>
    <ligand>
        <name>Cu cation</name>
        <dbReference type="ChEBI" id="CHEBI:23378"/>
    </ligand>
</feature>
<keyword evidence="3 7" id="KW-0479">Metal-binding</keyword>
<evidence type="ECO:0000256" key="5">
    <source>
        <dbReference type="ARBA" id="ARBA00022982"/>
    </source>
</evidence>
<dbReference type="Gene3D" id="2.60.40.420">
    <property type="entry name" value="Cupredoxins - blue copper proteins"/>
    <property type="match status" value="2"/>
</dbReference>
<dbReference type="SUPFAM" id="SSF49503">
    <property type="entry name" value="Cupredoxins"/>
    <property type="match status" value="2"/>
</dbReference>
<dbReference type="InterPro" id="IPR000923">
    <property type="entry name" value="BlueCu_1"/>
</dbReference>
<feature type="domain" description="Blue (type 1) copper" evidence="9">
    <location>
        <begin position="207"/>
        <end position="291"/>
    </location>
</feature>
<feature type="binding site" evidence="7">
    <location>
        <position position="112"/>
    </location>
    <ligand>
        <name>Cu cation</name>
        <dbReference type="ChEBI" id="CHEBI:23378"/>
    </ligand>
</feature>
<dbReference type="PANTHER" id="PTHR36507:SF1">
    <property type="entry name" value="BLL1555 PROTEIN"/>
    <property type="match status" value="1"/>
</dbReference>
<dbReference type="Proteomes" id="UP000017840">
    <property type="component" value="Unassembled WGS sequence"/>
</dbReference>
<keyword evidence="11" id="KW-1185">Reference proteome</keyword>
<evidence type="ECO:0000313" key="11">
    <source>
        <dbReference type="Proteomes" id="UP000017840"/>
    </source>
</evidence>
<feature type="binding site" evidence="7">
    <location>
        <position position="150"/>
    </location>
    <ligand>
        <name>Cu cation</name>
        <dbReference type="ChEBI" id="CHEBI:23378"/>
    </ligand>
</feature>
<keyword evidence="2" id="KW-0813">Transport</keyword>
<proteinExistence type="predicted"/>
<organism evidence="10 11">
    <name type="scientific">Candidatus Halobonum tyrrellensis G22</name>
    <dbReference type="NCBI Taxonomy" id="1324957"/>
    <lineage>
        <taxon>Archaea</taxon>
        <taxon>Methanobacteriati</taxon>
        <taxon>Methanobacteriota</taxon>
        <taxon>Stenosarchaea group</taxon>
        <taxon>Halobacteria</taxon>
        <taxon>Halobacteriales</taxon>
        <taxon>Haloferacaceae</taxon>
        <taxon>Candidatus Halobonum</taxon>
    </lineage>
</organism>
<evidence type="ECO:0000256" key="7">
    <source>
        <dbReference type="PIRSR" id="PIRSR602386-1"/>
    </source>
</evidence>
<keyword evidence="4" id="KW-0574">Periplasm</keyword>
<feature type="domain" description="Blue (type 1) copper" evidence="9">
    <location>
        <begin position="78"/>
        <end position="161"/>
    </location>
</feature>
<evidence type="ECO:0000256" key="1">
    <source>
        <dbReference type="ARBA" id="ARBA00004418"/>
    </source>
</evidence>
<dbReference type="eggNOG" id="arCOG02921">
    <property type="taxonomic scope" value="Archaea"/>
</dbReference>
<evidence type="ECO:0000256" key="8">
    <source>
        <dbReference type="SAM" id="MobiDB-lite"/>
    </source>
</evidence>
<reference evidence="10 11" key="1">
    <citation type="journal article" date="2013" name="Genome Announc.">
        <title>Draft Genome Sequence of 'Candidatus Halobonum tyrrellensis' Strain G22, Isolated from the Hypersaline Waters of Lake Tyrrell, Australia.</title>
        <authorList>
            <person name="Ugalde J.A."/>
            <person name="Narasingarao P."/>
            <person name="Kuo S."/>
            <person name="Podell S."/>
            <person name="Allen E.E."/>
        </authorList>
    </citation>
    <scope>NUCLEOTIDE SEQUENCE [LARGE SCALE GENOMIC DNA]</scope>
    <source>
        <strain evidence="10 11">G22</strain>
    </source>
</reference>
<evidence type="ECO:0000256" key="3">
    <source>
        <dbReference type="ARBA" id="ARBA00022723"/>
    </source>
</evidence>
<name>V4HAH4_9EURY</name>
<keyword evidence="6 7" id="KW-0186">Copper</keyword>
<comment type="subcellular location">
    <subcellularLocation>
        <location evidence="1">Periplasm</location>
    </subcellularLocation>
</comment>
<sequence>MLAGPAAAQETANGTSTGTPSNATATGTATPGNATATGTAATGTSSGGADLASWFSNTDGVSGVVDERGSSEVTVDVGASGNGGSYAFAPAVVRVDPGTTVTWEWTGDGGSHNVVAENGAFESDLHDGAGATYSYTPDEPGVVRYACVPHKPMGMKGALVVGDASVSLGTEAETETAGRSFDGWLARTDNYTEVVDERGKSTVVVDVGVDANGGPFGFGPAAVRVDPGTTVVWRWKGTGGSHRVSALDGSFRSDLASSPGHEFARTFDRERVVKYACEAHANLGMRGVVVVDDGDSGGIFGVDTGLAAGAAVGLTALLSPLGLGLAVRLNGDDEPEPPDRRG</sequence>
<evidence type="ECO:0000256" key="4">
    <source>
        <dbReference type="ARBA" id="ARBA00022764"/>
    </source>
</evidence>
<feature type="binding site" evidence="7">
    <location>
        <position position="147"/>
    </location>
    <ligand>
        <name>Cu cation</name>
        <dbReference type="ChEBI" id="CHEBI:23378"/>
    </ligand>
</feature>
<dbReference type="GO" id="GO:0009055">
    <property type="term" value="F:electron transfer activity"/>
    <property type="evidence" value="ECO:0007669"/>
    <property type="project" value="InterPro"/>
</dbReference>
<comment type="caution">
    <text evidence="10">The sequence shown here is derived from an EMBL/GenBank/DDBJ whole genome shotgun (WGS) entry which is preliminary data.</text>
</comment>
<feature type="region of interest" description="Disordered" evidence="8">
    <location>
        <begin position="1"/>
        <end position="49"/>
    </location>
</feature>
<dbReference type="CDD" id="cd04220">
    <property type="entry name" value="Halocyanin"/>
    <property type="match status" value="1"/>
</dbReference>
<dbReference type="InterPro" id="IPR052721">
    <property type="entry name" value="ET_Amicyanin"/>
</dbReference>
<accession>V4HAH4</accession>
<feature type="compositionally biased region" description="Low complexity" evidence="8">
    <location>
        <begin position="14"/>
        <end position="49"/>
    </location>
</feature>
<evidence type="ECO:0000313" key="10">
    <source>
        <dbReference type="EMBL" id="ESP87053.1"/>
    </source>
</evidence>
<comment type="cofactor">
    <cofactor evidence="7">
        <name>Cu cation</name>
        <dbReference type="ChEBI" id="CHEBI:23378"/>
    </cofactor>
    <text evidence="7">Binds 1 copper ion per subunit.</text>
</comment>
<dbReference type="InterPro" id="IPR017533">
    <property type="entry name" value="Halocyanin"/>
</dbReference>
<dbReference type="AlphaFoldDB" id="V4HAH4"/>
<dbReference type="GO" id="GO:0005507">
    <property type="term" value="F:copper ion binding"/>
    <property type="evidence" value="ECO:0007669"/>
    <property type="project" value="InterPro"/>
</dbReference>
<gene>
    <name evidence="10" type="ORF">K933_16077</name>
</gene>
<dbReference type="InterPro" id="IPR002386">
    <property type="entry name" value="Amicyanin/Pseudoazurin"/>
</dbReference>
<keyword evidence="5" id="KW-0249">Electron transport</keyword>
<dbReference type="STRING" id="1324957.K933_16077"/>
<evidence type="ECO:0000256" key="2">
    <source>
        <dbReference type="ARBA" id="ARBA00022448"/>
    </source>
</evidence>
<dbReference type="InterPro" id="IPR008972">
    <property type="entry name" value="Cupredoxin"/>
</dbReference>
<dbReference type="PATRIC" id="fig|1324957.4.peg.3265"/>